<feature type="chain" id="PRO_5006622618" description="Membrane-associated protein" evidence="1">
    <location>
        <begin position="30"/>
        <end position="460"/>
    </location>
</feature>
<sequence length="460" mass="49194">MALSPIRNCAMMTVQISLCLLLLVVVCRGDVPVPVVVSTIFNSTISVMDIAEDGQGTFLYSAALTNSIHRVDSDGDVMLLAGTGNATFGFNNGVGSAALFYYPTAITCDTALRMAYICDSNNQLIRTLNLSDNNVSTLAGSGQTATIDGVGTLAQFAFPGGIVFYRPDHHLDMHNNNNTVLYIAQYSGNAYIRKIDIDTANVTTVASLGGSLRSALRACITKDGAVLYVSMFGYSESSIARVDLRNGSNVTTLAGSSTGFADGASVHARFSAPQGIALNSDESVLIIADTKNYRIRQLRLLDNSVTTIAGIGVATTSQRDGIGLQATFTQPYGGKWHCFAAASRPSEKEVCGFLVADTNLVRFVAIEAARPSASLSSSVSTLSAAKILPRPHKHKQPPSSKMIATAQPVSVPSYFCRSPRSPPIKSCVYYPTRVAVVLCCFRQRLPHRPLRILLPIHRLL</sequence>
<proteinExistence type="predicted"/>
<name>A0A0S4JPN2_BODSA</name>
<dbReference type="OrthoDB" id="273823at2759"/>
<dbReference type="VEuPathDB" id="TriTrypDB:BSAL_26870"/>
<dbReference type="OMA" id="MAYICDS"/>
<dbReference type="PANTHER" id="PTHR46388">
    <property type="entry name" value="NHL REPEAT-CONTAINING PROTEIN 2"/>
    <property type="match status" value="1"/>
</dbReference>
<dbReference type="AlphaFoldDB" id="A0A0S4JPN2"/>
<dbReference type="SUPFAM" id="SSF63825">
    <property type="entry name" value="YWTD domain"/>
    <property type="match status" value="1"/>
</dbReference>
<keyword evidence="3" id="KW-1185">Reference proteome</keyword>
<evidence type="ECO:0008006" key="4">
    <source>
        <dbReference type="Google" id="ProtNLM"/>
    </source>
</evidence>
<dbReference type="PANTHER" id="PTHR46388:SF2">
    <property type="entry name" value="NHL REPEAT-CONTAINING PROTEIN 2"/>
    <property type="match status" value="1"/>
</dbReference>
<dbReference type="InterPro" id="IPR011042">
    <property type="entry name" value="6-blade_b-propeller_TolB-like"/>
</dbReference>
<evidence type="ECO:0000313" key="3">
    <source>
        <dbReference type="Proteomes" id="UP000051952"/>
    </source>
</evidence>
<dbReference type="Proteomes" id="UP000051952">
    <property type="component" value="Unassembled WGS sequence"/>
</dbReference>
<reference evidence="3" key="1">
    <citation type="submission" date="2015-09" db="EMBL/GenBank/DDBJ databases">
        <authorList>
            <consortium name="Pathogen Informatics"/>
        </authorList>
    </citation>
    <scope>NUCLEOTIDE SEQUENCE [LARGE SCALE GENOMIC DNA]</scope>
    <source>
        <strain evidence="3">Lake Konstanz</strain>
    </source>
</reference>
<dbReference type="Gene3D" id="2.120.10.30">
    <property type="entry name" value="TolB, C-terminal domain"/>
    <property type="match status" value="2"/>
</dbReference>
<feature type="signal peptide" evidence="1">
    <location>
        <begin position="1"/>
        <end position="29"/>
    </location>
</feature>
<evidence type="ECO:0000256" key="1">
    <source>
        <dbReference type="SAM" id="SignalP"/>
    </source>
</evidence>
<gene>
    <name evidence="2" type="ORF">BSAL_26870</name>
</gene>
<evidence type="ECO:0000313" key="2">
    <source>
        <dbReference type="EMBL" id="CUG90457.1"/>
    </source>
</evidence>
<accession>A0A0S4JPN2</accession>
<protein>
    <recommendedName>
        <fullName evidence="4">Membrane-associated protein</fullName>
    </recommendedName>
</protein>
<dbReference type="EMBL" id="CYKH01001832">
    <property type="protein sequence ID" value="CUG90457.1"/>
    <property type="molecule type" value="Genomic_DNA"/>
</dbReference>
<organism evidence="2 3">
    <name type="scientific">Bodo saltans</name>
    <name type="common">Flagellated protozoan</name>
    <dbReference type="NCBI Taxonomy" id="75058"/>
    <lineage>
        <taxon>Eukaryota</taxon>
        <taxon>Discoba</taxon>
        <taxon>Euglenozoa</taxon>
        <taxon>Kinetoplastea</taxon>
        <taxon>Metakinetoplastina</taxon>
        <taxon>Eubodonida</taxon>
        <taxon>Bodonidae</taxon>
        <taxon>Bodo</taxon>
    </lineage>
</organism>
<keyword evidence="1" id="KW-0732">Signal</keyword>